<sequence length="392" mass="45014">MKRLKLYYLISLLFVTILALTACKDSDHMDRLKEASYVPQSNTQSKESDQNNSAVSLKPKPLQEDDFTISYRSEQFTKSTNIKDLIAMWGYGEGFESSNNGFISGNGEFRRWNLSYPGYGKPEIRFVVLSKIELEGEDLVDGESYLVAASIESPKITTRRGLKIGDTLEETLQIYGQPDSVTNGRLTYSKNGLHLCIHWDTSTRKIDNIFIEYNMEKSIKEQPYVNLLEEDGQIALNMEQYSIQEKQSFDTSLAGWKNVRFVSTLKNEENHSFIQAQFFLTENGKEDYENKVLYQFPEFYGNTGRMIDKVKAVAFKDLNQDGRTDIVIIADYITGVNKNGVETRPVAGVYFQKKDNKYTTLPELDKEINQTEHNRTLNNVIQYVSKQRINVN</sequence>
<feature type="region of interest" description="Disordered" evidence="1">
    <location>
        <begin position="37"/>
        <end position="58"/>
    </location>
</feature>
<dbReference type="OrthoDB" id="9772442at2"/>
<evidence type="ECO:0000313" key="4">
    <source>
        <dbReference type="Proteomes" id="UP000076967"/>
    </source>
</evidence>
<keyword evidence="4" id="KW-1185">Reference proteome</keyword>
<organism evidence="3 4">
    <name type="scientific">Paenibacillus glacialis</name>
    <dbReference type="NCBI Taxonomy" id="494026"/>
    <lineage>
        <taxon>Bacteria</taxon>
        <taxon>Bacillati</taxon>
        <taxon>Bacillota</taxon>
        <taxon>Bacilli</taxon>
        <taxon>Bacillales</taxon>
        <taxon>Paenibacillaceae</taxon>
        <taxon>Paenibacillus</taxon>
    </lineage>
</organism>
<dbReference type="Proteomes" id="UP000076967">
    <property type="component" value="Unassembled WGS sequence"/>
</dbReference>
<name>A0A168K8G9_9BACL</name>
<accession>A0A168K8G9</accession>
<evidence type="ECO:0000313" key="3">
    <source>
        <dbReference type="EMBL" id="OAB41696.1"/>
    </source>
</evidence>
<gene>
    <name evidence="3" type="ORF">PGLA_15595</name>
</gene>
<dbReference type="RefSeq" id="WP_068534312.1">
    <property type="nucleotide sequence ID" value="NZ_LVJH01000027.1"/>
</dbReference>
<dbReference type="AlphaFoldDB" id="A0A168K8G9"/>
<proteinExistence type="predicted"/>
<feature type="signal peptide" evidence="2">
    <location>
        <begin position="1"/>
        <end position="21"/>
    </location>
</feature>
<comment type="caution">
    <text evidence="3">The sequence shown here is derived from an EMBL/GenBank/DDBJ whole genome shotgun (WGS) entry which is preliminary data.</text>
</comment>
<keyword evidence="2" id="KW-0732">Signal</keyword>
<evidence type="ECO:0000256" key="2">
    <source>
        <dbReference type="SAM" id="SignalP"/>
    </source>
</evidence>
<dbReference type="EMBL" id="LVJH01000027">
    <property type="protein sequence ID" value="OAB41696.1"/>
    <property type="molecule type" value="Genomic_DNA"/>
</dbReference>
<dbReference type="STRING" id="494026.PGLA_15595"/>
<feature type="chain" id="PRO_5038725981" description="Lipoprotein" evidence="2">
    <location>
        <begin position="22"/>
        <end position="392"/>
    </location>
</feature>
<protein>
    <recommendedName>
        <fullName evidence="5">Lipoprotein</fullName>
    </recommendedName>
</protein>
<evidence type="ECO:0008006" key="5">
    <source>
        <dbReference type="Google" id="ProtNLM"/>
    </source>
</evidence>
<feature type="compositionally biased region" description="Polar residues" evidence="1">
    <location>
        <begin position="38"/>
        <end position="55"/>
    </location>
</feature>
<evidence type="ECO:0000256" key="1">
    <source>
        <dbReference type="SAM" id="MobiDB-lite"/>
    </source>
</evidence>
<reference evidence="3 4" key="1">
    <citation type="submission" date="2016-03" db="EMBL/GenBank/DDBJ databases">
        <title>Draft genome sequence of Paenibacillus glacialis DSM 22343.</title>
        <authorList>
            <person name="Shin S.-K."/>
            <person name="Yi H."/>
        </authorList>
    </citation>
    <scope>NUCLEOTIDE SEQUENCE [LARGE SCALE GENOMIC DNA]</scope>
    <source>
        <strain evidence="3 4">DSM 22343</strain>
    </source>
</reference>
<dbReference type="PROSITE" id="PS51257">
    <property type="entry name" value="PROKAR_LIPOPROTEIN"/>
    <property type="match status" value="1"/>
</dbReference>